<evidence type="ECO:0000256" key="7">
    <source>
        <dbReference type="SAM" id="Coils"/>
    </source>
</evidence>
<feature type="region of interest" description="Disordered" evidence="8">
    <location>
        <begin position="1272"/>
        <end position="1297"/>
    </location>
</feature>
<dbReference type="InterPro" id="IPR018247">
    <property type="entry name" value="EF_Hand_1_Ca_BS"/>
</dbReference>
<feature type="compositionally biased region" description="Gly residues" evidence="8">
    <location>
        <begin position="1412"/>
        <end position="1423"/>
    </location>
</feature>
<feature type="region of interest" description="Disordered" evidence="8">
    <location>
        <begin position="499"/>
        <end position="523"/>
    </location>
</feature>
<sequence length="1893" mass="207411">MPNDNRGLDGPDESATTFGSLPPPKATKYAWMPSNEKVNHENFHRMLEEYRTTKKRERDLEMKIKQLGAQLARTEEAAKRALVQTDSTAKGGAAQKLLDAERAIAKLRAENADLTSKLAREKKRSADYKSLADTHKQRLDSFLRDQRHLVKRVGELERSQAAVKRRPEEEFWGEEAGRRFVAQQEELVALKEENAALKQLMESDGPVAQCKAYEGQINELQNLVKFYERKLAALVESGAAAAAEAAASGPGPEDWVLEEFWHNDEMYLLDRKTGKLFTVPGDNSYPRPLGIRNAKDVRLGCHNSMERFLATLDSYLVNNAARLQEVFAQFDADNSGQLNRRETARLLMALMPDLNQVQVEELRLMLDADGNGLISLQELLDCIKEAFAARTAAKVGRNIEVNDALDRIRDVLRLNKKAVAEAFEQMDSDKDSCLSHLDAVKLLHKFLPDMVPREVRYLLSKLQQWDVVGEGRLSCEELYQALELARVFRVGLGLAGAQRTASPERSAARGVSPTKVHGGVAPPSAVPALRASARVTGGGGGGMKEAFMRERVTQLEAELREANRRNSELEDDSKKVEVLQRDVALYKARIEELERDFMRIDVLGNMEGLGGSGAPGDEQLKKAWEIASTFKKRFLEHKGELDNIRLMYARMQAQLDDTHKLLHEEHRKRFKLEDEITRLNVDLMRIGDLESRLTHEKGERIKLEREYLALQQKALSAPGEALAEVRSLREELFAVKREKATAQQKEAEVRLELSHVRSLLDGMNAESYRVMQDESDGMKKRVASLTLELQAARDKLAVYMRTAPLTSNLGADLLLEDDLLSGSSDRRPDADKSPEELRRELIQLRDVWRLDQGEIKKLHKVLETESAITLEAKAALEEAHREMERLKRDLQGDLRKMERELERRDEKIRKLELQLRGAYSGINRALRSSTRGARGGAGGLRDSLRSDTDDFSEIAEEQNVFELHVTEAQIYEEALGKDPSVFFTFDFFMHETQATPVLASNAPSFNTLIQYVVDSDPFLLEYLDSHVMALELCRARGYDYDVLGVARVPLRQVLEDLEIGAALGYNRAYHYADVFGADGRRLGRVRYGYCFRRPLDSLLQEYRAQARSKRAAEPDERDPATGAVQQALTQAGASSCIKVIIERCEQLLPAGGSAATMRPYVHYRFPGHRQYHDTRTLAGASPVFNDEAVWPIARTTALEADLRTRNLTLVVFDDAQSDDPLRAIVGVASVPLAGLASGVPVEGAFKLTNPVTRQPAGRLVLGLGWHNPLQLPGAPPKAPAPKVPISSELRDEGAPPDFSMAANIQELLPVSGPSSWGAGGRSGMLQHPPPPPPSRPGAGLLPPSQYPQQQQQGRQPAGGPGAYDGHGLLAELGGNAPSGDGFGLAAASRGPHPHPSQPPPQHHPHPHTYGASGAGGGGGGSGFGLAAEAAARQQPPQRPAAGSFGLDAEAHADQYSRHYQQQQQQSSYGQQQSPLRPQPYQQPSALSGRNPPDSYGLGAEMAVAGGGPMGPGAGLGQQQQQRQGSFSRPTLPGGLPPPPQPLAPSGAGGRYGGSEYAGAALGGDGGSRRPNDGAFGLEVEAAGPARGGRPPSRQHSGGLVQQQQPPQREEGFGLGAELQEDTSSSSPPPRSMMLSSRAGGRSRYADTELSLEAAGPRGVSSGSAVGGAAPMLPPSQLLPPQQYPQQQQQQYPQQQQLPPPDAALDPVLRRERAEPAFWSGLEHRLVLCLHSLELTPEALRNPRLRNVVLMHSLLSEQGGGISELDTCTQPLPKGPGELQLGYCVSYNVLAPTAASELHSSLSGAEDFSLEVKLMSTAASRLDMSSIAQPGTLQTAGYCMLPLADIWSGRRGNLIQERIEILEDSDDMAHVATLTVTLMAEAALRTLRQQQMRR</sequence>
<feature type="compositionally biased region" description="Low complexity" evidence="8">
    <location>
        <begin position="1516"/>
        <end position="1533"/>
    </location>
</feature>
<dbReference type="SMART" id="SM00054">
    <property type="entry name" value="EFh"/>
    <property type="match status" value="3"/>
</dbReference>
<dbReference type="InterPro" id="IPR002048">
    <property type="entry name" value="EF_hand_dom"/>
</dbReference>
<feature type="compositionally biased region" description="Low complexity" evidence="8">
    <location>
        <begin position="1457"/>
        <end position="1473"/>
    </location>
</feature>
<feature type="region of interest" description="Disordered" evidence="8">
    <location>
        <begin position="1"/>
        <end position="25"/>
    </location>
</feature>
<dbReference type="InterPro" id="IPR021656">
    <property type="entry name" value="C2-C2_1"/>
</dbReference>
<evidence type="ECO:0000256" key="6">
    <source>
        <dbReference type="ARBA" id="ARBA00023273"/>
    </source>
</evidence>
<dbReference type="PANTHER" id="PTHR14240">
    <property type="entry name" value="RETINITIS PIGMENTOSA GTPASE REGULATOR-INTERACTING PROTEIN"/>
    <property type="match status" value="1"/>
</dbReference>
<feature type="compositionally biased region" description="Gly residues" evidence="8">
    <location>
        <begin position="1504"/>
        <end position="1515"/>
    </location>
</feature>
<dbReference type="PROSITE" id="PS50222">
    <property type="entry name" value="EF_HAND_2"/>
    <property type="match status" value="3"/>
</dbReference>
<evidence type="ECO:0000256" key="8">
    <source>
        <dbReference type="SAM" id="MobiDB-lite"/>
    </source>
</evidence>
<feature type="domain" description="EF-hand" evidence="10">
    <location>
        <begin position="318"/>
        <end position="353"/>
    </location>
</feature>
<dbReference type="Pfam" id="PF00168">
    <property type="entry name" value="C2"/>
    <property type="match status" value="1"/>
</dbReference>
<dbReference type="PROSITE" id="PS50004">
    <property type="entry name" value="C2"/>
    <property type="match status" value="1"/>
</dbReference>
<dbReference type="Pfam" id="PF13499">
    <property type="entry name" value="EF-hand_7"/>
    <property type="match status" value="1"/>
</dbReference>
<feature type="domain" description="EF-hand" evidence="10">
    <location>
        <begin position="365"/>
        <end position="389"/>
    </location>
</feature>
<evidence type="ECO:0000313" key="11">
    <source>
        <dbReference type="EMBL" id="GFR44254.1"/>
    </source>
</evidence>
<feature type="coiled-coil region" evidence="7">
    <location>
        <begin position="180"/>
        <end position="237"/>
    </location>
</feature>
<evidence type="ECO:0000256" key="4">
    <source>
        <dbReference type="ARBA" id="ARBA00023054"/>
    </source>
</evidence>
<feature type="coiled-coil region" evidence="7">
    <location>
        <begin position="869"/>
        <end position="914"/>
    </location>
</feature>
<feature type="coiled-coil region" evidence="7">
    <location>
        <begin position="545"/>
        <end position="596"/>
    </location>
</feature>
<comment type="caution">
    <text evidence="11">The sequence shown here is derived from an EMBL/GenBank/DDBJ whole genome shotgun (WGS) entry which is preliminary data.</text>
</comment>
<dbReference type="PROSITE" id="PS00018">
    <property type="entry name" value="EF_HAND_1"/>
    <property type="match status" value="1"/>
</dbReference>
<feature type="coiled-coil region" evidence="7">
    <location>
        <begin position="57"/>
        <end position="124"/>
    </location>
</feature>
<evidence type="ECO:0000259" key="9">
    <source>
        <dbReference type="PROSITE" id="PS50004"/>
    </source>
</evidence>
<dbReference type="Proteomes" id="UP001054857">
    <property type="component" value="Unassembled WGS sequence"/>
</dbReference>
<dbReference type="Gene3D" id="2.60.40.150">
    <property type="entry name" value="C2 domain"/>
    <property type="match status" value="2"/>
</dbReference>
<dbReference type="GO" id="GO:0035869">
    <property type="term" value="C:ciliary transition zone"/>
    <property type="evidence" value="ECO:0007669"/>
    <property type="project" value="TreeGrafter"/>
</dbReference>
<dbReference type="InterPro" id="IPR035892">
    <property type="entry name" value="C2_domain_sf"/>
</dbReference>
<keyword evidence="4 7" id="KW-0175">Coiled coil</keyword>
<dbReference type="Pfam" id="PF11618">
    <property type="entry name" value="C2-C2_1"/>
    <property type="match status" value="1"/>
</dbReference>
<evidence type="ECO:0000259" key="10">
    <source>
        <dbReference type="PROSITE" id="PS50222"/>
    </source>
</evidence>
<organism evidence="11 12">
    <name type="scientific">Astrephomene gubernaculifera</name>
    <dbReference type="NCBI Taxonomy" id="47775"/>
    <lineage>
        <taxon>Eukaryota</taxon>
        <taxon>Viridiplantae</taxon>
        <taxon>Chlorophyta</taxon>
        <taxon>core chlorophytes</taxon>
        <taxon>Chlorophyceae</taxon>
        <taxon>CS clade</taxon>
        <taxon>Chlamydomonadales</taxon>
        <taxon>Astrephomenaceae</taxon>
        <taxon>Astrephomene</taxon>
    </lineage>
</organism>
<dbReference type="GO" id="GO:0005509">
    <property type="term" value="F:calcium ion binding"/>
    <property type="evidence" value="ECO:0007669"/>
    <property type="project" value="InterPro"/>
</dbReference>
<dbReference type="GO" id="GO:1905515">
    <property type="term" value="P:non-motile cilium assembly"/>
    <property type="evidence" value="ECO:0007669"/>
    <property type="project" value="TreeGrafter"/>
</dbReference>
<dbReference type="CDD" id="cd00051">
    <property type="entry name" value="EFh"/>
    <property type="match status" value="1"/>
</dbReference>
<feature type="compositionally biased region" description="Low complexity" evidence="8">
    <location>
        <begin position="1424"/>
        <end position="1443"/>
    </location>
</feature>
<dbReference type="GO" id="GO:0005856">
    <property type="term" value="C:cytoskeleton"/>
    <property type="evidence" value="ECO:0007669"/>
    <property type="project" value="UniProtKB-ARBA"/>
</dbReference>
<dbReference type="InterPro" id="IPR011992">
    <property type="entry name" value="EF-hand-dom_pair"/>
</dbReference>
<evidence type="ECO:0000256" key="3">
    <source>
        <dbReference type="ARBA" id="ARBA00022837"/>
    </source>
</evidence>
<feature type="domain" description="EF-hand" evidence="10">
    <location>
        <begin position="414"/>
        <end position="449"/>
    </location>
</feature>
<feature type="domain" description="C2" evidence="9">
    <location>
        <begin position="1118"/>
        <end position="1245"/>
    </location>
</feature>
<feature type="compositionally biased region" description="Polar residues" evidence="8">
    <location>
        <begin position="1593"/>
        <end position="1606"/>
    </location>
</feature>
<dbReference type="InterPro" id="IPR031139">
    <property type="entry name" value="RPGRIP1_fam"/>
</dbReference>
<evidence type="ECO:0000256" key="5">
    <source>
        <dbReference type="ARBA" id="ARBA00023069"/>
    </source>
</evidence>
<dbReference type="SUPFAM" id="SSF47473">
    <property type="entry name" value="EF-hand"/>
    <property type="match status" value="1"/>
</dbReference>
<dbReference type="Gene3D" id="1.10.238.10">
    <property type="entry name" value="EF-hand"/>
    <property type="match status" value="1"/>
</dbReference>
<feature type="coiled-coil region" evidence="7">
    <location>
        <begin position="686"/>
        <end position="745"/>
    </location>
</feature>
<dbReference type="SMART" id="SM00239">
    <property type="entry name" value="C2"/>
    <property type="match status" value="1"/>
</dbReference>
<dbReference type="PANTHER" id="PTHR14240:SF1">
    <property type="entry name" value="PROTEIN FANTOM-RELATED"/>
    <property type="match status" value="1"/>
</dbReference>
<evidence type="ECO:0000313" key="12">
    <source>
        <dbReference type="Proteomes" id="UP001054857"/>
    </source>
</evidence>
<dbReference type="SUPFAM" id="SSF49562">
    <property type="entry name" value="C2 domain (Calcium/lipid-binding domain, CaLB)"/>
    <property type="match status" value="2"/>
</dbReference>
<feature type="compositionally biased region" description="Low complexity" evidence="8">
    <location>
        <begin position="1653"/>
        <end position="1670"/>
    </location>
</feature>
<comment type="subcellular location">
    <subcellularLocation>
        <location evidence="1">Cell projection</location>
        <location evidence="1">Cilium</location>
    </subcellularLocation>
</comment>
<protein>
    <submittedName>
        <fullName evidence="11">Uncharacterized protein</fullName>
    </submittedName>
</protein>
<evidence type="ECO:0000256" key="1">
    <source>
        <dbReference type="ARBA" id="ARBA00004138"/>
    </source>
</evidence>
<keyword evidence="6" id="KW-0966">Cell projection</keyword>
<accession>A0AAD3HK42</accession>
<proteinExistence type="inferred from homology"/>
<keyword evidence="3" id="KW-0106">Calcium</keyword>
<feature type="compositionally biased region" description="Low complexity" evidence="8">
    <location>
        <begin position="1336"/>
        <end position="1355"/>
    </location>
</feature>
<comment type="similarity">
    <text evidence="2">Belongs to the RPGRIP1 family.</text>
</comment>
<feature type="compositionally biased region" description="Pro residues" evidence="8">
    <location>
        <begin position="1273"/>
        <end position="1282"/>
    </location>
</feature>
<keyword evidence="5" id="KW-0969">Cilium</keyword>
<reference evidence="11 12" key="1">
    <citation type="journal article" date="2021" name="Sci. Rep.">
        <title>Genome sequencing of the multicellular alga Astrephomene provides insights into convergent evolution of germ-soma differentiation.</title>
        <authorList>
            <person name="Yamashita S."/>
            <person name="Yamamoto K."/>
            <person name="Matsuzaki R."/>
            <person name="Suzuki S."/>
            <person name="Yamaguchi H."/>
            <person name="Hirooka S."/>
            <person name="Minakuchi Y."/>
            <person name="Miyagishima S."/>
            <person name="Kawachi M."/>
            <person name="Toyoda A."/>
            <person name="Nozaki H."/>
        </authorList>
    </citation>
    <scope>NUCLEOTIDE SEQUENCE [LARGE SCALE GENOMIC DNA]</scope>
    <source>
        <strain evidence="11 12">NIES-4017</strain>
    </source>
</reference>
<name>A0AAD3HK42_9CHLO</name>
<dbReference type="InterPro" id="IPR000008">
    <property type="entry name" value="C2_dom"/>
</dbReference>
<gene>
    <name evidence="11" type="ORF">Agub_g5456</name>
</gene>
<feature type="region of interest" description="Disordered" evidence="8">
    <location>
        <begin position="1311"/>
        <end position="1702"/>
    </location>
</feature>
<feature type="compositionally biased region" description="Low complexity" evidence="8">
    <location>
        <begin position="1678"/>
        <end position="1696"/>
    </location>
</feature>
<evidence type="ECO:0000256" key="2">
    <source>
        <dbReference type="ARBA" id="ARBA00006042"/>
    </source>
</evidence>
<keyword evidence="12" id="KW-1185">Reference proteome</keyword>
<dbReference type="EMBL" id="BMAR01000007">
    <property type="protein sequence ID" value="GFR44254.1"/>
    <property type="molecule type" value="Genomic_DNA"/>
</dbReference>